<proteinExistence type="predicted"/>
<gene>
    <name evidence="1" type="ORF">RPERSI_LOCUS17592</name>
</gene>
<protein>
    <submittedName>
        <fullName evidence="1">6743_t:CDS:1</fullName>
    </submittedName>
</protein>
<feature type="non-terminal residue" evidence="1">
    <location>
        <position position="222"/>
    </location>
</feature>
<dbReference type="Proteomes" id="UP000789920">
    <property type="component" value="Unassembled WGS sequence"/>
</dbReference>
<feature type="non-terminal residue" evidence="1">
    <location>
        <position position="1"/>
    </location>
</feature>
<comment type="caution">
    <text evidence="1">The sequence shown here is derived from an EMBL/GenBank/DDBJ whole genome shotgun (WGS) entry which is preliminary data.</text>
</comment>
<organism evidence="1 2">
    <name type="scientific">Racocetra persica</name>
    <dbReference type="NCBI Taxonomy" id="160502"/>
    <lineage>
        <taxon>Eukaryota</taxon>
        <taxon>Fungi</taxon>
        <taxon>Fungi incertae sedis</taxon>
        <taxon>Mucoromycota</taxon>
        <taxon>Glomeromycotina</taxon>
        <taxon>Glomeromycetes</taxon>
        <taxon>Diversisporales</taxon>
        <taxon>Gigasporaceae</taxon>
        <taxon>Racocetra</taxon>
    </lineage>
</organism>
<dbReference type="EMBL" id="CAJVQC010045307">
    <property type="protein sequence ID" value="CAG8781077.1"/>
    <property type="molecule type" value="Genomic_DNA"/>
</dbReference>
<name>A0ACA9R898_9GLOM</name>
<evidence type="ECO:0000313" key="1">
    <source>
        <dbReference type="EMBL" id="CAG8781077.1"/>
    </source>
</evidence>
<evidence type="ECO:0000313" key="2">
    <source>
        <dbReference type="Proteomes" id="UP000789920"/>
    </source>
</evidence>
<reference evidence="1" key="1">
    <citation type="submission" date="2021-06" db="EMBL/GenBank/DDBJ databases">
        <authorList>
            <person name="Kallberg Y."/>
            <person name="Tangrot J."/>
            <person name="Rosling A."/>
        </authorList>
    </citation>
    <scope>NUCLEOTIDE SEQUENCE</scope>
    <source>
        <strain evidence="1">MA461A</strain>
    </source>
</reference>
<sequence>DDKKLSDNNMIKLGFPSLSTTIGQIPIDEAARIACEVIKEFLNSHKNDLDFQLILIDQDDRVLNAFELEWEKFRDNEESRFQMKLGDFVEIMIETEIEYDLKFLSYFTWLKPGVTPLGKSLYDVIGSKLFEEIKRLYPDPGVVGEAYPVPIPSASEFYQGVKQIIYVISPNMNPSRSDPVSLDVAKNALKESYQSMLNAFWTLKNGQQYTPRGQQSQEKRSA</sequence>
<keyword evidence="2" id="KW-1185">Reference proteome</keyword>
<accession>A0ACA9R898</accession>